<evidence type="ECO:0000256" key="10">
    <source>
        <dbReference type="ARBA" id="ARBA00023268"/>
    </source>
</evidence>
<evidence type="ECO:0000256" key="15">
    <source>
        <dbReference type="SAM" id="Phobius"/>
    </source>
</evidence>
<feature type="domain" description="Glycosyl transferase family 51" evidence="17">
    <location>
        <begin position="65"/>
        <end position="225"/>
    </location>
</feature>
<feature type="compositionally biased region" description="Basic and acidic residues" evidence="14">
    <location>
        <begin position="984"/>
        <end position="993"/>
    </location>
</feature>
<dbReference type="GO" id="GO:0071555">
    <property type="term" value="P:cell wall organization"/>
    <property type="evidence" value="ECO:0007669"/>
    <property type="project" value="UniProtKB-KW"/>
</dbReference>
<dbReference type="RefSeq" id="WP_117521005.1">
    <property type="nucleotide sequence ID" value="NZ_JAGGLS010000002.1"/>
</dbReference>
<dbReference type="Gene3D" id="3.40.710.10">
    <property type="entry name" value="DD-peptidase/beta-lactamase superfamily"/>
    <property type="match status" value="1"/>
</dbReference>
<comment type="caution">
    <text evidence="18">The sequence shown here is derived from an EMBL/GenBank/DDBJ whole genome shotgun (WGS) entry which is preliminary data.</text>
</comment>
<evidence type="ECO:0000256" key="1">
    <source>
        <dbReference type="ARBA" id="ARBA00007090"/>
    </source>
</evidence>
<dbReference type="Gene3D" id="1.10.3810.10">
    <property type="entry name" value="Biosynthetic peptidoglycan transglycosylase-like"/>
    <property type="match status" value="1"/>
</dbReference>
<evidence type="ECO:0000256" key="9">
    <source>
        <dbReference type="ARBA" id="ARBA00022984"/>
    </source>
</evidence>
<comment type="catalytic activity">
    <reaction evidence="13">
        <text>[GlcNAc-(1-&gt;4)-Mur2Ac(oyl-L-Ala-gamma-D-Glu-L-Lys-D-Ala-D-Ala)](n)-di-trans,octa-cis-undecaprenyl diphosphate + beta-D-GlcNAc-(1-&gt;4)-Mur2Ac(oyl-L-Ala-gamma-D-Glu-L-Lys-D-Ala-D-Ala)-di-trans,octa-cis-undecaprenyl diphosphate = [GlcNAc-(1-&gt;4)-Mur2Ac(oyl-L-Ala-gamma-D-Glu-L-Lys-D-Ala-D-Ala)](n+1)-di-trans,octa-cis-undecaprenyl diphosphate + di-trans,octa-cis-undecaprenyl diphosphate + H(+)</text>
        <dbReference type="Rhea" id="RHEA:23708"/>
        <dbReference type="Rhea" id="RHEA-COMP:9602"/>
        <dbReference type="Rhea" id="RHEA-COMP:9603"/>
        <dbReference type="ChEBI" id="CHEBI:15378"/>
        <dbReference type="ChEBI" id="CHEBI:58405"/>
        <dbReference type="ChEBI" id="CHEBI:60033"/>
        <dbReference type="ChEBI" id="CHEBI:78435"/>
        <dbReference type="EC" id="2.4.99.28"/>
    </reaction>
</comment>
<dbReference type="PANTHER" id="PTHR32282">
    <property type="entry name" value="BINDING PROTEIN TRANSPEPTIDASE, PUTATIVE-RELATED"/>
    <property type="match status" value="1"/>
</dbReference>
<keyword evidence="6" id="KW-0808">Transferase</keyword>
<feature type="transmembrane region" description="Helical" evidence="15">
    <location>
        <begin position="12"/>
        <end position="36"/>
    </location>
</feature>
<dbReference type="GO" id="GO:0008955">
    <property type="term" value="F:peptidoglycan glycosyltransferase activity"/>
    <property type="evidence" value="ECO:0007669"/>
    <property type="project" value="UniProtKB-EC"/>
</dbReference>
<feature type="compositionally biased region" description="Acidic residues" evidence="14">
    <location>
        <begin position="935"/>
        <end position="954"/>
    </location>
</feature>
<comment type="catalytic activity">
    <reaction evidence="12">
        <text>Preferential cleavage: (Ac)2-L-Lys-D-Ala-|-D-Ala. Also transpeptidation of peptidyl-alanyl moieties that are N-acyl substituents of D-alanine.</text>
        <dbReference type="EC" id="3.4.16.4"/>
    </reaction>
</comment>
<feature type="region of interest" description="Disordered" evidence="14">
    <location>
        <begin position="931"/>
        <end position="993"/>
    </location>
</feature>
<evidence type="ECO:0000256" key="5">
    <source>
        <dbReference type="ARBA" id="ARBA00022676"/>
    </source>
</evidence>
<accession>A0A3E2TJY9</accession>
<dbReference type="GO" id="GO:0009252">
    <property type="term" value="P:peptidoglycan biosynthetic process"/>
    <property type="evidence" value="ECO:0007669"/>
    <property type="project" value="UniProtKB-KW"/>
</dbReference>
<evidence type="ECO:0000256" key="6">
    <source>
        <dbReference type="ARBA" id="ARBA00022679"/>
    </source>
</evidence>
<evidence type="ECO:0000256" key="3">
    <source>
        <dbReference type="ARBA" id="ARBA00022645"/>
    </source>
</evidence>
<feature type="compositionally biased region" description="Polar residues" evidence="14">
    <location>
        <begin position="966"/>
        <end position="983"/>
    </location>
</feature>
<keyword evidence="4" id="KW-0645">Protease</keyword>
<evidence type="ECO:0000256" key="2">
    <source>
        <dbReference type="ARBA" id="ARBA00007739"/>
    </source>
</evidence>
<proteinExistence type="inferred from homology"/>
<dbReference type="OrthoDB" id="9766909at2"/>
<evidence type="ECO:0000256" key="7">
    <source>
        <dbReference type="ARBA" id="ARBA00022801"/>
    </source>
</evidence>
<keyword evidence="15" id="KW-0812">Transmembrane</keyword>
<dbReference type="InterPro" id="IPR001264">
    <property type="entry name" value="Glyco_trans_51"/>
</dbReference>
<dbReference type="EMBL" id="QVEU01000002">
    <property type="protein sequence ID" value="RGB77278.1"/>
    <property type="molecule type" value="Genomic_DNA"/>
</dbReference>
<dbReference type="PANTHER" id="PTHR32282:SF33">
    <property type="entry name" value="PEPTIDOGLYCAN GLYCOSYLTRANSFERASE"/>
    <property type="match status" value="1"/>
</dbReference>
<sequence length="993" mass="112206">MTKKITSIVLKLILIVFLILLSAVTIFAGLTGGAILEVMKTAPKIDSDIIKYEMSQNSTIVDEDGNELDSIATNEYREIVDYNDIPDDLKHAFVAVEDERFYKHPGVDPQSILGSAVENFRAGGIVRGGSTITQQLARNTYLTNDQTYQRKIREIYLALEIEKNLNKDEILGAYLNRVFMGQNSYGVEAAAKTYFNKDVSELNLAQCAALAGIVQSPSDNSLYKAIKVGEVTDQKILGEFNIEGEKYAAIYNPAPLKREVYVLDKMLEHGYISKKEYDDARSFDVAESIKPAIRTNTEIASYFNSLLEKQVVKKLMETYNMSENQAWDRLNYGGLRITTTIDEDMQKQLESIYNDFSSYLVGDTSTWQQAPLLDLKYDQYGNIINDNGNLLYYSKANLLNENNDIRLRADEAWYDKDNNIVMKTNKAYLDQTKLMFRNYYSLDENNKNLRTHKSGYVDFNTNENIKLDDNQNIVISNKYLEKNPRLFSYYDDGTFSINKDFYDIDLDGIIQPQSSTVVIDHSNGHIKAIMGGRDQQGMRVLDRASSIPRQPGSSIKPIATYTAALDNGFNLATGVDDVPLLMNDNNQPWPKNVYDYYMGVVPIRKAIELSINTIAVRTLDEIGIDTSMDYLKRFGIIKENGSDDNFITKDENSVTNDENLAALGLGAMTHGLTNLDMTAAYAALANKGTYNEPLTFSKIEDSQGKVLFDSDNVITHNVTSEQTAYQITSALQSAGAYYNNINLNGIDYAVKTGTTDDYVDFWCMGYTPYYTVGIWMGSDDQSIRMNGTSIKRAAKMWNTVNNSILEDYDSSSFERPDSIVEMLVDTMSGKIPTDLSRADPRGTVITEIFGPDNKPTKEDDAHVLLTVDSRNNLLASDVTPSWARVQRSFIRPKSNYNPKDFGDIYPRDWDYRAPTEYSDLIYVAPKPRYHKSYDESSEDEDKSNEENKDETEENGDNKNSNEDNKNPSSVDGNQNPSHNNTENQNKDQKDIRR</sequence>
<dbReference type="InterPro" id="IPR012338">
    <property type="entry name" value="Beta-lactam/transpept-like"/>
</dbReference>
<keyword evidence="11" id="KW-0961">Cell wall biogenesis/degradation</keyword>
<evidence type="ECO:0000259" key="16">
    <source>
        <dbReference type="Pfam" id="PF00905"/>
    </source>
</evidence>
<organism evidence="18 19">
    <name type="scientific">Anaerococcus nagyae</name>
    <dbReference type="NCBI Taxonomy" id="1755241"/>
    <lineage>
        <taxon>Bacteria</taxon>
        <taxon>Bacillati</taxon>
        <taxon>Bacillota</taxon>
        <taxon>Tissierellia</taxon>
        <taxon>Tissierellales</taxon>
        <taxon>Peptoniphilaceae</taxon>
        <taxon>Anaerococcus</taxon>
    </lineage>
</organism>
<dbReference type="InterPro" id="IPR023346">
    <property type="entry name" value="Lysozyme-like_dom_sf"/>
</dbReference>
<evidence type="ECO:0000313" key="18">
    <source>
        <dbReference type="EMBL" id="RGB77278.1"/>
    </source>
</evidence>
<dbReference type="SUPFAM" id="SSF56601">
    <property type="entry name" value="beta-lactamase/transpeptidase-like"/>
    <property type="match status" value="1"/>
</dbReference>
<dbReference type="GO" id="GO:0008360">
    <property type="term" value="P:regulation of cell shape"/>
    <property type="evidence" value="ECO:0007669"/>
    <property type="project" value="UniProtKB-KW"/>
</dbReference>
<dbReference type="FunFam" id="1.10.3810.10:FF:000001">
    <property type="entry name" value="Penicillin-binding protein 1A"/>
    <property type="match status" value="1"/>
</dbReference>
<dbReference type="GO" id="GO:0006508">
    <property type="term" value="P:proteolysis"/>
    <property type="evidence" value="ECO:0007669"/>
    <property type="project" value="UniProtKB-KW"/>
</dbReference>
<evidence type="ECO:0000256" key="8">
    <source>
        <dbReference type="ARBA" id="ARBA00022960"/>
    </source>
</evidence>
<evidence type="ECO:0000256" key="4">
    <source>
        <dbReference type="ARBA" id="ARBA00022670"/>
    </source>
</evidence>
<name>A0A3E2TJY9_9FIRM</name>
<keyword evidence="15" id="KW-1133">Transmembrane helix</keyword>
<feature type="compositionally biased region" description="Basic and acidic residues" evidence="14">
    <location>
        <begin position="955"/>
        <end position="965"/>
    </location>
</feature>
<gene>
    <name evidence="18" type="ORF">DXA39_03425</name>
</gene>
<keyword evidence="19" id="KW-1185">Reference proteome</keyword>
<dbReference type="InterPro" id="IPR050396">
    <property type="entry name" value="Glycosyltr_51/Transpeptidase"/>
</dbReference>
<comment type="similarity">
    <text evidence="2">In the N-terminal section; belongs to the glycosyltransferase 51 family.</text>
</comment>
<dbReference type="GO" id="GO:0008658">
    <property type="term" value="F:penicillin binding"/>
    <property type="evidence" value="ECO:0007669"/>
    <property type="project" value="InterPro"/>
</dbReference>
<dbReference type="SUPFAM" id="SSF53955">
    <property type="entry name" value="Lysozyme-like"/>
    <property type="match status" value="1"/>
</dbReference>
<dbReference type="AlphaFoldDB" id="A0A3E2TJY9"/>
<evidence type="ECO:0000256" key="11">
    <source>
        <dbReference type="ARBA" id="ARBA00023316"/>
    </source>
</evidence>
<keyword evidence="9" id="KW-0573">Peptidoglycan synthesis</keyword>
<dbReference type="Pfam" id="PF00905">
    <property type="entry name" value="Transpeptidase"/>
    <property type="match status" value="1"/>
</dbReference>
<reference evidence="18 19" key="1">
    <citation type="submission" date="2018-08" db="EMBL/GenBank/DDBJ databases">
        <title>A genome reference for cultivated species of the human gut microbiota.</title>
        <authorList>
            <person name="Zou Y."/>
            <person name="Xue W."/>
            <person name="Luo G."/>
        </authorList>
    </citation>
    <scope>NUCLEOTIDE SEQUENCE [LARGE SCALE GENOMIC DNA]</scope>
    <source>
        <strain evidence="18 19">OF01-3</strain>
    </source>
</reference>
<protein>
    <submittedName>
        <fullName evidence="18">Penicillin-binding protein</fullName>
    </submittedName>
</protein>
<feature type="domain" description="Penicillin-binding protein transpeptidase" evidence="16">
    <location>
        <begin position="515"/>
        <end position="769"/>
    </location>
</feature>
<keyword evidence="8" id="KW-0133">Cell shape</keyword>
<evidence type="ECO:0000256" key="12">
    <source>
        <dbReference type="ARBA" id="ARBA00034000"/>
    </source>
</evidence>
<dbReference type="GO" id="GO:0009002">
    <property type="term" value="F:serine-type D-Ala-D-Ala carboxypeptidase activity"/>
    <property type="evidence" value="ECO:0007669"/>
    <property type="project" value="UniProtKB-EC"/>
</dbReference>
<dbReference type="InterPro" id="IPR001460">
    <property type="entry name" value="PCN-bd_Tpept"/>
</dbReference>
<keyword evidence="5" id="KW-0328">Glycosyltransferase</keyword>
<comment type="similarity">
    <text evidence="1">In the C-terminal section; belongs to the transpeptidase family.</text>
</comment>
<keyword evidence="3" id="KW-0121">Carboxypeptidase</keyword>
<evidence type="ECO:0000313" key="19">
    <source>
        <dbReference type="Proteomes" id="UP000261011"/>
    </source>
</evidence>
<evidence type="ECO:0000256" key="13">
    <source>
        <dbReference type="ARBA" id="ARBA00049902"/>
    </source>
</evidence>
<dbReference type="Proteomes" id="UP000261011">
    <property type="component" value="Unassembled WGS sequence"/>
</dbReference>
<evidence type="ECO:0000256" key="14">
    <source>
        <dbReference type="SAM" id="MobiDB-lite"/>
    </source>
</evidence>
<dbReference type="Pfam" id="PF00912">
    <property type="entry name" value="Transgly"/>
    <property type="match status" value="1"/>
</dbReference>
<keyword evidence="15" id="KW-0472">Membrane</keyword>
<keyword evidence="10" id="KW-0511">Multifunctional enzyme</keyword>
<dbReference type="InterPro" id="IPR036950">
    <property type="entry name" value="PBP_transglycosylase"/>
</dbReference>
<keyword evidence="7" id="KW-0378">Hydrolase</keyword>
<evidence type="ECO:0000259" key="17">
    <source>
        <dbReference type="Pfam" id="PF00912"/>
    </source>
</evidence>